<comment type="subcellular location">
    <subcellularLocation>
        <location evidence="1">Cell membrane</location>
        <topology evidence="1">Multi-pass membrane protein</topology>
    </subcellularLocation>
</comment>
<dbReference type="InterPro" id="IPR011014">
    <property type="entry name" value="MscS_channel_TM-2"/>
</dbReference>
<keyword evidence="6 7" id="KW-0472">Membrane</keyword>
<keyword evidence="3" id="KW-1003">Cell membrane</keyword>
<dbReference type="PANTHER" id="PTHR30460:SF0">
    <property type="entry name" value="MODERATE CONDUCTANCE MECHANOSENSITIVE CHANNEL YBIO"/>
    <property type="match status" value="1"/>
</dbReference>
<organism evidence="10 11">
    <name type="scientific">Candidatus Mediterraneibacter pullicola</name>
    <dbReference type="NCBI Taxonomy" id="2838682"/>
    <lineage>
        <taxon>Bacteria</taxon>
        <taxon>Bacillati</taxon>
        <taxon>Bacillota</taxon>
        <taxon>Clostridia</taxon>
        <taxon>Lachnospirales</taxon>
        <taxon>Lachnospiraceae</taxon>
        <taxon>Mediterraneibacter</taxon>
    </lineage>
</organism>
<evidence type="ECO:0000259" key="8">
    <source>
        <dbReference type="Pfam" id="PF00924"/>
    </source>
</evidence>
<dbReference type="Gene3D" id="1.10.287.1260">
    <property type="match status" value="1"/>
</dbReference>
<dbReference type="SUPFAM" id="SSF82861">
    <property type="entry name" value="Mechanosensitive channel protein MscS (YggB), transmembrane region"/>
    <property type="match status" value="1"/>
</dbReference>
<dbReference type="PANTHER" id="PTHR30460">
    <property type="entry name" value="MODERATE CONDUCTANCE MECHANOSENSITIVE CHANNEL YBIO"/>
    <property type="match status" value="1"/>
</dbReference>
<feature type="transmembrane region" description="Helical" evidence="7">
    <location>
        <begin position="731"/>
        <end position="760"/>
    </location>
</feature>
<comment type="caution">
    <text evidence="10">The sequence shown here is derived from an EMBL/GenBank/DDBJ whole genome shotgun (WGS) entry which is preliminary data.</text>
</comment>
<dbReference type="GO" id="GO:0008381">
    <property type="term" value="F:mechanosensitive monoatomic ion channel activity"/>
    <property type="evidence" value="ECO:0007669"/>
    <property type="project" value="InterPro"/>
</dbReference>
<reference evidence="10" key="2">
    <citation type="submission" date="2021-04" db="EMBL/GenBank/DDBJ databases">
        <authorList>
            <person name="Gilroy R."/>
        </authorList>
    </citation>
    <scope>NUCLEOTIDE SEQUENCE</scope>
    <source>
        <strain evidence="10">ChiSjej2B20-11307</strain>
    </source>
</reference>
<feature type="transmembrane region" description="Helical" evidence="7">
    <location>
        <begin position="286"/>
        <end position="311"/>
    </location>
</feature>
<evidence type="ECO:0000259" key="9">
    <source>
        <dbReference type="Pfam" id="PF21082"/>
    </source>
</evidence>
<evidence type="ECO:0000256" key="5">
    <source>
        <dbReference type="ARBA" id="ARBA00022989"/>
    </source>
</evidence>
<dbReference type="InterPro" id="IPR006685">
    <property type="entry name" value="MscS_channel_2nd"/>
</dbReference>
<dbReference type="SUPFAM" id="SSF82689">
    <property type="entry name" value="Mechanosensitive channel protein MscS (YggB), C-terminal domain"/>
    <property type="match status" value="1"/>
</dbReference>
<name>A0A9D2H9G6_9FIRM</name>
<dbReference type="Pfam" id="PF21082">
    <property type="entry name" value="MS_channel_3rd"/>
    <property type="match status" value="1"/>
</dbReference>
<feature type="transmembrane region" description="Helical" evidence="7">
    <location>
        <begin position="692"/>
        <end position="711"/>
    </location>
</feature>
<protein>
    <submittedName>
        <fullName evidence="10">Mechanosensitive ion channel</fullName>
    </submittedName>
</protein>
<comment type="similarity">
    <text evidence="2">Belongs to the MscS (TC 1.A.23) family.</text>
</comment>
<feature type="transmembrane region" description="Helical" evidence="7">
    <location>
        <begin position="611"/>
        <end position="634"/>
    </location>
</feature>
<proteinExistence type="inferred from homology"/>
<dbReference type="InterPro" id="IPR049278">
    <property type="entry name" value="MS_channel_C"/>
</dbReference>
<evidence type="ECO:0000313" key="11">
    <source>
        <dbReference type="Proteomes" id="UP000824223"/>
    </source>
</evidence>
<keyword evidence="5 7" id="KW-1133">Transmembrane helix</keyword>
<keyword evidence="4 7" id="KW-0812">Transmembrane</keyword>
<dbReference type="InterPro" id="IPR045276">
    <property type="entry name" value="YbiO_bact"/>
</dbReference>
<feature type="domain" description="Mechanosensitive ion channel MscS C-terminal" evidence="9">
    <location>
        <begin position="894"/>
        <end position="977"/>
    </location>
</feature>
<dbReference type="Gene3D" id="3.30.70.100">
    <property type="match status" value="1"/>
</dbReference>
<reference evidence="10" key="1">
    <citation type="journal article" date="2021" name="PeerJ">
        <title>Extensive microbial diversity within the chicken gut microbiome revealed by metagenomics and culture.</title>
        <authorList>
            <person name="Gilroy R."/>
            <person name="Ravi A."/>
            <person name="Getino M."/>
            <person name="Pursley I."/>
            <person name="Horton D.L."/>
            <person name="Alikhan N.F."/>
            <person name="Baker D."/>
            <person name="Gharbi K."/>
            <person name="Hall N."/>
            <person name="Watson M."/>
            <person name="Adriaenssens E.M."/>
            <person name="Foster-Nyarko E."/>
            <person name="Jarju S."/>
            <person name="Secka A."/>
            <person name="Antonio M."/>
            <person name="Oren A."/>
            <person name="Chaudhuri R.R."/>
            <person name="La Ragione R."/>
            <person name="Hildebrand F."/>
            <person name="Pallen M.J."/>
        </authorList>
    </citation>
    <scope>NUCLEOTIDE SEQUENCE</scope>
    <source>
        <strain evidence="10">ChiSjej2B20-11307</strain>
    </source>
</reference>
<evidence type="ECO:0000256" key="1">
    <source>
        <dbReference type="ARBA" id="ARBA00004651"/>
    </source>
</evidence>
<feature type="domain" description="Mechanosensitive ion channel MscS" evidence="8">
    <location>
        <begin position="822"/>
        <end position="887"/>
    </location>
</feature>
<gene>
    <name evidence="10" type="ORF">H9798_04230</name>
</gene>
<dbReference type="InterPro" id="IPR023408">
    <property type="entry name" value="MscS_beta-dom_sf"/>
</dbReference>
<feature type="transmembrane region" description="Helical" evidence="7">
    <location>
        <begin position="806"/>
        <end position="835"/>
    </location>
</feature>
<dbReference type="GO" id="GO:0005886">
    <property type="term" value="C:plasma membrane"/>
    <property type="evidence" value="ECO:0007669"/>
    <property type="project" value="UniProtKB-SubCell"/>
</dbReference>
<evidence type="ECO:0000256" key="3">
    <source>
        <dbReference type="ARBA" id="ARBA00022475"/>
    </source>
</evidence>
<dbReference type="Gene3D" id="2.30.30.60">
    <property type="match status" value="1"/>
</dbReference>
<evidence type="ECO:0000256" key="6">
    <source>
        <dbReference type="ARBA" id="ARBA00023136"/>
    </source>
</evidence>
<evidence type="ECO:0000256" key="2">
    <source>
        <dbReference type="ARBA" id="ARBA00008017"/>
    </source>
</evidence>
<dbReference type="AlphaFoldDB" id="A0A9D2H9G6"/>
<evidence type="ECO:0000313" key="10">
    <source>
        <dbReference type="EMBL" id="HJA06342.1"/>
    </source>
</evidence>
<dbReference type="Proteomes" id="UP000824223">
    <property type="component" value="Unassembled WGS sequence"/>
</dbReference>
<sequence>MELGGAMNREMKRKAAFMVAVGIIFLALLGGLLFFMQTSLSLSNQRESTKAKLEEMDEIIAQAKESEVQTTQSFDEIQQSKVASMAFMFRNGVMEDYTEANLQGCKVLLDAENVYILDREGNKLGASQNASVDFTLVRYNQLRTVFDENEASEAFEVETDRGRFRYYGYRIDDSAMAVLEKNPAELDDLLASTSTWDAMLRTVTVGLNGFTFAVSDKDYTFLYYPNENLVGMDALAEGIAVDDLEDGNYTWLEVNGEPLYCGVEHVEDAYVICAVPEDEILSARDITVMIILFSFFVVITLVITYAFFIMIQEQKKERRKLKGNIYYNFAVGRKIGTVSAIGLVCILIVTFYMQTLFALSQQSISNSQHLSEIEREIKNYEDERESVTEQYNDRYLNKAQIAAYMLTAAPELADREYLAEISSLLGVESVSVFDKNGDQIATNSPYTEFHISDDPEDQSYEFRKLLVGMEYLIQDAQVNDLTGEYEQYIGVTLRDEEGNANGFVQICIEPSLLEDVLENMELTSVLRGIRVGNEGIVFAVDSENEKFGYYPTERLIGKSASSYGITKSQMTDGYTGYLTINSESYYASSLGIGENYIYIAVPSGNVAGNRLPLTITSGAASLLALLIVFALLTFSRKEPEKVQEEKNKITHGHMADVVMPDKTVKRTKSAASRWQNNVIEWKEKTPEQQISSVLKTLLAVLAVIICIAVLFQDTFFDSQSIFRFVLSGDWAHGFNIFAVTCSLMLICVGSVITMIAQRILSLLARTMGAKGETICRLLHNFLKYISVLALLFYCLSLFGIDTATLLASAGILTLIVGLGAQTLVSDILAGLFIIFEGEFQVGDIVTIGDWRGTVVEIGIRTTKILDGSGNIKIISNSDVTGVVNMTREFSYSWIDVGIEYGESLERVESILEDEFPNIRKRIPNILDGPFYKGVVSLGDNSVNIRIMVLCAEGDRIQMERDLNREMKLIFDRHNISIPFPQVVINKPAEFKEATTWEKLKSERFTKEQREAAGNYIEEDEEDH</sequence>
<feature type="transmembrane region" description="Helical" evidence="7">
    <location>
        <begin position="781"/>
        <end position="800"/>
    </location>
</feature>
<evidence type="ECO:0000256" key="7">
    <source>
        <dbReference type="SAM" id="Phobius"/>
    </source>
</evidence>
<dbReference type="EMBL" id="DXAK01000019">
    <property type="protein sequence ID" value="HJA06342.1"/>
    <property type="molecule type" value="Genomic_DNA"/>
</dbReference>
<evidence type="ECO:0000256" key="4">
    <source>
        <dbReference type="ARBA" id="ARBA00022692"/>
    </source>
</evidence>
<dbReference type="SUPFAM" id="SSF50182">
    <property type="entry name" value="Sm-like ribonucleoproteins"/>
    <property type="match status" value="1"/>
</dbReference>
<dbReference type="InterPro" id="IPR010920">
    <property type="entry name" value="LSM_dom_sf"/>
</dbReference>
<feature type="transmembrane region" description="Helical" evidence="7">
    <location>
        <begin position="331"/>
        <end position="353"/>
    </location>
</feature>
<accession>A0A9D2H9G6</accession>
<dbReference type="InterPro" id="IPR011066">
    <property type="entry name" value="MscS_channel_C_sf"/>
</dbReference>
<feature type="transmembrane region" description="Helical" evidence="7">
    <location>
        <begin position="15"/>
        <end position="36"/>
    </location>
</feature>
<dbReference type="Pfam" id="PF00924">
    <property type="entry name" value="MS_channel_2nd"/>
    <property type="match status" value="1"/>
</dbReference>